<accession>A0A928Z7B8</accession>
<feature type="domain" description="Putative restriction endonuclease" evidence="1">
    <location>
        <begin position="11"/>
        <end position="188"/>
    </location>
</feature>
<evidence type="ECO:0000313" key="3">
    <source>
        <dbReference type="Proteomes" id="UP000621799"/>
    </source>
</evidence>
<dbReference type="EMBL" id="JADEXN010000174">
    <property type="protein sequence ID" value="MBE9041287.1"/>
    <property type="molecule type" value="Genomic_DNA"/>
</dbReference>
<evidence type="ECO:0000313" key="2">
    <source>
        <dbReference type="EMBL" id="MBE9041287.1"/>
    </source>
</evidence>
<dbReference type="Pfam" id="PF05685">
    <property type="entry name" value="Uma2"/>
    <property type="match status" value="1"/>
</dbReference>
<evidence type="ECO:0000259" key="1">
    <source>
        <dbReference type="Pfam" id="PF05685"/>
    </source>
</evidence>
<dbReference type="PANTHER" id="PTHR34107:SF2">
    <property type="entry name" value="SLL0888 PROTEIN"/>
    <property type="match status" value="1"/>
</dbReference>
<dbReference type="InterPro" id="IPR012296">
    <property type="entry name" value="Nuclease_put_TT1808"/>
</dbReference>
<organism evidence="2 3">
    <name type="scientific">Zarconia navalis LEGE 11467</name>
    <dbReference type="NCBI Taxonomy" id="1828826"/>
    <lineage>
        <taxon>Bacteria</taxon>
        <taxon>Bacillati</taxon>
        <taxon>Cyanobacteriota</taxon>
        <taxon>Cyanophyceae</taxon>
        <taxon>Oscillatoriophycideae</taxon>
        <taxon>Oscillatoriales</taxon>
        <taxon>Oscillatoriales incertae sedis</taxon>
        <taxon>Zarconia</taxon>
        <taxon>Zarconia navalis</taxon>
    </lineage>
</organism>
<keyword evidence="3" id="KW-1185">Reference proteome</keyword>
<gene>
    <name evidence="2" type="ORF">IQ235_10900</name>
</gene>
<dbReference type="PANTHER" id="PTHR34107">
    <property type="entry name" value="SLL0198 PROTEIN-RELATED"/>
    <property type="match status" value="1"/>
</dbReference>
<comment type="caution">
    <text evidence="2">The sequence shown here is derived from an EMBL/GenBank/DDBJ whole genome shotgun (WGS) entry which is preliminary data.</text>
</comment>
<dbReference type="InterPro" id="IPR008538">
    <property type="entry name" value="Uma2"/>
</dbReference>
<dbReference type="RefSeq" id="WP_264321503.1">
    <property type="nucleotide sequence ID" value="NZ_JADEXN010000174.1"/>
</dbReference>
<keyword evidence="2" id="KW-0540">Nuclease</keyword>
<reference evidence="2" key="1">
    <citation type="submission" date="2020-10" db="EMBL/GenBank/DDBJ databases">
        <authorList>
            <person name="Castelo-Branco R."/>
            <person name="Eusebio N."/>
            <person name="Adriana R."/>
            <person name="Vieira A."/>
            <person name="Brugerolle De Fraissinette N."/>
            <person name="Rezende De Castro R."/>
            <person name="Schneider M.P."/>
            <person name="Vasconcelos V."/>
            <person name="Leao P.N."/>
        </authorList>
    </citation>
    <scope>NUCLEOTIDE SEQUENCE</scope>
    <source>
        <strain evidence="2">LEGE 11467</strain>
    </source>
</reference>
<dbReference type="AlphaFoldDB" id="A0A928Z7B8"/>
<name>A0A928Z7B8_9CYAN</name>
<sequence length="196" mass="21980">MTLSTRQRLTLQEYLDYDDGTDTRYELVDGVLVEMPPESRLNHRIASFLFGEFFQLGISTELLTIGVQIAVSSLEVTARQPDFVVLSTACAEALESASKDVITVDMPPPALVVEVVSPGEPGEPNYDRDYIEKRREYAQRGIQEYWIVDPSREAILVLTLKETSYEEQRFTGQTSIASIAFPNLNLTAEEVLKAGR</sequence>
<dbReference type="InterPro" id="IPR011335">
    <property type="entry name" value="Restrct_endonuc-II-like"/>
</dbReference>
<keyword evidence="2" id="KW-0255">Endonuclease</keyword>
<dbReference type="GO" id="GO:0004519">
    <property type="term" value="F:endonuclease activity"/>
    <property type="evidence" value="ECO:0007669"/>
    <property type="project" value="UniProtKB-KW"/>
</dbReference>
<protein>
    <submittedName>
        <fullName evidence="2">Uma2 family endonuclease</fullName>
    </submittedName>
</protein>
<proteinExistence type="predicted"/>
<dbReference type="Proteomes" id="UP000621799">
    <property type="component" value="Unassembled WGS sequence"/>
</dbReference>
<dbReference type="Gene3D" id="3.90.1570.10">
    <property type="entry name" value="tt1808, chain A"/>
    <property type="match status" value="1"/>
</dbReference>
<dbReference type="SUPFAM" id="SSF52980">
    <property type="entry name" value="Restriction endonuclease-like"/>
    <property type="match status" value="1"/>
</dbReference>
<keyword evidence="2" id="KW-0378">Hydrolase</keyword>
<dbReference type="CDD" id="cd06260">
    <property type="entry name" value="DUF820-like"/>
    <property type="match status" value="1"/>
</dbReference>